<dbReference type="Gene3D" id="3.40.50.2000">
    <property type="entry name" value="Glycogen Phosphorylase B"/>
    <property type="match status" value="1"/>
</dbReference>
<dbReference type="EMBL" id="AP021888">
    <property type="protein sequence ID" value="BBP43159.1"/>
    <property type="molecule type" value="Genomic_DNA"/>
</dbReference>
<dbReference type="Pfam" id="PF13692">
    <property type="entry name" value="Glyco_trans_1_4"/>
    <property type="match status" value="1"/>
</dbReference>
<sequence>MTTLLAEKVLIIGYVWPEPNSSAAGTRMMQLIHSLQAQACEICFASPAKPGEHQFDLHSLGIQQQEILLNDSSFDDFLRQFQPGLVIFDRFMMEEQFGWRVEKHCPNALRILNTEDLHSLREVRQQMLKDAVKEDALGHHLQPALCQDSMTLFNKMSGSDLAIREISAILRCDLTLMISAFETNLLQTAFNLAPQLLFTLPFIYPDASPNSKPSFENRQHFICIGNFRHAPNWDAVLTLKHIWPQIRQALPNAELHIYGAYPPKKATELHNAKQGFYVKGWADDALTVVKSAKVMLAPLRFGAGIKGKLAEAMLCGTPSVTTPLGAESMCQSIEEWNGAVVDSLDAFVEQAIALYQNPEIWQAAQLKGDALFEAQFAKKSFYEQALFERIQVLQNHLTEERKRNFTGKMLRHHLHKSTQYMAQWIEAKNKLPPAQTPNTDP</sequence>
<reference evidence="2" key="1">
    <citation type="submission" date="2019-11" db="EMBL/GenBank/DDBJ databases">
        <title>Isolation and characterization of two novel species in the genus Thiomicrorhabdus.</title>
        <authorList>
            <person name="Mochizuki J."/>
            <person name="Kojima H."/>
            <person name="Fukui M."/>
        </authorList>
    </citation>
    <scope>NUCLEOTIDE SEQUENCE [LARGE SCALE GENOMIC DNA]</scope>
    <source>
        <strain evidence="2">AkT22</strain>
    </source>
</reference>
<proteinExistence type="predicted"/>
<gene>
    <name evidence="1" type="ORF">THMIRHAT_09050</name>
</gene>
<evidence type="ECO:0000313" key="2">
    <source>
        <dbReference type="Proteomes" id="UP000501466"/>
    </source>
</evidence>
<dbReference type="AlphaFoldDB" id="A0A6F8PM25"/>
<dbReference type="RefSeq" id="WP_173290986.1">
    <property type="nucleotide sequence ID" value="NZ_AP021888.1"/>
</dbReference>
<organism evidence="1 2">
    <name type="scientific">Thiosulfativibrio zosterae</name>
    <dbReference type="NCBI Taxonomy" id="2675053"/>
    <lineage>
        <taxon>Bacteria</taxon>
        <taxon>Pseudomonadati</taxon>
        <taxon>Pseudomonadota</taxon>
        <taxon>Gammaproteobacteria</taxon>
        <taxon>Thiotrichales</taxon>
        <taxon>Piscirickettsiaceae</taxon>
        <taxon>Thiosulfativibrio</taxon>
    </lineage>
</organism>
<keyword evidence="2" id="KW-1185">Reference proteome</keyword>
<name>A0A6F8PM25_9GAMM</name>
<accession>A0A6F8PM25</accession>
<dbReference type="Proteomes" id="UP000501466">
    <property type="component" value="Chromosome"/>
</dbReference>
<dbReference type="KEGG" id="tzo:THMIRHAT_09050"/>
<evidence type="ECO:0000313" key="1">
    <source>
        <dbReference type="EMBL" id="BBP43159.1"/>
    </source>
</evidence>
<dbReference type="GO" id="GO:0016740">
    <property type="term" value="F:transferase activity"/>
    <property type="evidence" value="ECO:0007669"/>
    <property type="project" value="UniProtKB-KW"/>
</dbReference>
<dbReference type="CDD" id="cd03801">
    <property type="entry name" value="GT4_PimA-like"/>
    <property type="match status" value="1"/>
</dbReference>
<protein>
    <submittedName>
        <fullName evidence="1">Glycosyl transferase</fullName>
    </submittedName>
</protein>
<keyword evidence="1" id="KW-0808">Transferase</keyword>
<dbReference type="SUPFAM" id="SSF53756">
    <property type="entry name" value="UDP-Glycosyltransferase/glycogen phosphorylase"/>
    <property type="match status" value="1"/>
</dbReference>